<comment type="caution">
    <text evidence="2">The sequence shown here is derived from an EMBL/GenBank/DDBJ whole genome shotgun (WGS) entry which is preliminary data.</text>
</comment>
<organism evidence="2 3">
    <name type="scientific">Rivibacter subsaxonicus</name>
    <dbReference type="NCBI Taxonomy" id="457575"/>
    <lineage>
        <taxon>Bacteria</taxon>
        <taxon>Pseudomonadati</taxon>
        <taxon>Pseudomonadota</taxon>
        <taxon>Betaproteobacteria</taxon>
        <taxon>Burkholderiales</taxon>
        <taxon>Rivibacter</taxon>
    </lineage>
</organism>
<dbReference type="AlphaFoldDB" id="A0A4Q7VCL3"/>
<dbReference type="InterPro" id="IPR032710">
    <property type="entry name" value="NTF2-like_dom_sf"/>
</dbReference>
<reference evidence="2 3" key="1">
    <citation type="submission" date="2019-02" db="EMBL/GenBank/DDBJ databases">
        <title>Genomic Encyclopedia of Type Strains, Phase IV (KMG-IV): sequencing the most valuable type-strain genomes for metagenomic binning, comparative biology and taxonomic classification.</title>
        <authorList>
            <person name="Goeker M."/>
        </authorList>
    </citation>
    <scope>NUCLEOTIDE SEQUENCE [LARGE SCALE GENOMIC DNA]</scope>
    <source>
        <strain evidence="2 3">DSM 19570</strain>
    </source>
</reference>
<dbReference type="InterPro" id="IPR011944">
    <property type="entry name" value="Steroid_delta5-4_isomerase"/>
</dbReference>
<dbReference type="SUPFAM" id="SSF54427">
    <property type="entry name" value="NTF2-like"/>
    <property type="match status" value="1"/>
</dbReference>
<dbReference type="OrthoDB" id="5642102at2"/>
<evidence type="ECO:0000259" key="1">
    <source>
        <dbReference type="Pfam" id="PF14534"/>
    </source>
</evidence>
<dbReference type="Proteomes" id="UP000293671">
    <property type="component" value="Unassembled WGS sequence"/>
</dbReference>
<feature type="domain" description="DUF4440" evidence="1">
    <location>
        <begin position="8"/>
        <end position="118"/>
    </location>
</feature>
<evidence type="ECO:0000313" key="2">
    <source>
        <dbReference type="EMBL" id="RZT92478.1"/>
    </source>
</evidence>
<evidence type="ECO:0000313" key="3">
    <source>
        <dbReference type="Proteomes" id="UP000293671"/>
    </source>
</evidence>
<dbReference type="RefSeq" id="WP_130434476.1">
    <property type="nucleotide sequence ID" value="NZ_SHKP01000009.1"/>
</dbReference>
<dbReference type="Gene3D" id="3.10.450.50">
    <property type="match status" value="1"/>
</dbReference>
<sequence>MGPDERTIRELHTTWIDAVNAGDLARLLTLMADDVALLHPGHAPIGRDEFPARFSSAHQQSRIRCISELEEVVVSGLVAYTLCRDSLSVTPHAGGETTELAGHRITIYRKQPDGRWLLARDANTLSPVAS</sequence>
<gene>
    <name evidence="2" type="ORF">EV670_3452</name>
</gene>
<dbReference type="EMBL" id="SHKP01000009">
    <property type="protein sequence ID" value="RZT92478.1"/>
    <property type="molecule type" value="Genomic_DNA"/>
</dbReference>
<name>A0A4Q7VCL3_9BURK</name>
<dbReference type="NCBIfam" id="TIGR02246">
    <property type="entry name" value="SgcJ/EcaC family oxidoreductase"/>
    <property type="match status" value="1"/>
</dbReference>
<dbReference type="Pfam" id="PF14534">
    <property type="entry name" value="DUF4440"/>
    <property type="match status" value="1"/>
</dbReference>
<accession>A0A4Q7VCL3</accession>
<dbReference type="InterPro" id="IPR027843">
    <property type="entry name" value="DUF4440"/>
</dbReference>
<protein>
    <submittedName>
        <fullName evidence="2">Uncharacterized protein (TIGR02246 family)</fullName>
    </submittedName>
</protein>
<proteinExistence type="predicted"/>
<keyword evidence="3" id="KW-1185">Reference proteome</keyword>